<reference evidence="6 7" key="1">
    <citation type="submission" date="2017-08" db="EMBL/GenBank/DDBJ databases">
        <title>Draft genome sequences of 64 type strains of genus Staph aureus.</title>
        <authorList>
            <person name="Cole K."/>
            <person name="Golubchik T."/>
            <person name="Russell J."/>
            <person name="Foster D."/>
            <person name="Llewelyn M."/>
            <person name="Wilson D."/>
            <person name="Crook D."/>
            <person name="Paul J."/>
        </authorList>
    </citation>
    <scope>NUCLEOTIDE SEQUENCE [LARGE SCALE GENOMIC DNA]</scope>
    <source>
        <strain evidence="6 7">NCTC 12101</strain>
    </source>
</reference>
<dbReference type="GeneID" id="64981973"/>
<sequence>MKIGAFEVNNLNGGIVKMDGGAMFGPVLKPLWSAKYEGNDKNQVATPTNPILIQTGDQNILIDTGIGNGKLTEKQLRNYGVDYESHLEEELKRFELTPEDIDLVLMTHLHFDHAAGLTDSEGNTIFTNATYYIQQDEWHEFQSPNIRTKSTYWSKNMGNYKNQVILFKDTIEPYPGIVMHHTGGHSYGHAMITVESEGDKAVHFADIFPTVAHRNPLWVTAYDDYPMKSIEEKERLIPYYIHENYWFLFYHDKDYFAVKFDPQDRKSIVEAIELEQ</sequence>
<keyword evidence="2" id="KW-0479">Metal-binding</keyword>
<dbReference type="EMBL" id="PPQW01000004">
    <property type="protein sequence ID" value="PNZ69345.1"/>
    <property type="molecule type" value="Genomic_DNA"/>
</dbReference>
<protein>
    <recommendedName>
        <fullName evidence="5">Metallo-beta-lactamase domain-containing protein</fullName>
    </recommendedName>
</protein>
<evidence type="ECO:0000256" key="3">
    <source>
        <dbReference type="ARBA" id="ARBA00022801"/>
    </source>
</evidence>
<dbReference type="SMART" id="SM00849">
    <property type="entry name" value="Lactamase_B"/>
    <property type="match status" value="1"/>
</dbReference>
<dbReference type="InterPro" id="IPR001279">
    <property type="entry name" value="Metallo-B-lactamas"/>
</dbReference>
<evidence type="ECO:0000256" key="2">
    <source>
        <dbReference type="ARBA" id="ARBA00022723"/>
    </source>
</evidence>
<dbReference type="Pfam" id="PF00753">
    <property type="entry name" value="Lactamase_B"/>
    <property type="match status" value="1"/>
</dbReference>
<dbReference type="PANTHER" id="PTHR42978:SF6">
    <property type="entry name" value="QUORUM-QUENCHING LACTONASE YTNP-RELATED"/>
    <property type="match status" value="1"/>
</dbReference>
<dbReference type="GO" id="GO:0016787">
    <property type="term" value="F:hydrolase activity"/>
    <property type="evidence" value="ECO:0007669"/>
    <property type="project" value="UniProtKB-KW"/>
</dbReference>
<dbReference type="RefSeq" id="WP_059107118.1">
    <property type="nucleotide sequence ID" value="NZ_AP024589.1"/>
</dbReference>
<dbReference type="AlphaFoldDB" id="A0AAP8PQY7"/>
<dbReference type="GO" id="GO:0046872">
    <property type="term" value="F:metal ion binding"/>
    <property type="evidence" value="ECO:0007669"/>
    <property type="project" value="UniProtKB-KW"/>
</dbReference>
<evidence type="ECO:0000313" key="6">
    <source>
        <dbReference type="EMBL" id="PNZ69345.1"/>
    </source>
</evidence>
<keyword evidence="3" id="KW-0378">Hydrolase</keyword>
<evidence type="ECO:0000256" key="4">
    <source>
        <dbReference type="ARBA" id="ARBA00022833"/>
    </source>
</evidence>
<dbReference type="Gene3D" id="3.60.15.10">
    <property type="entry name" value="Ribonuclease Z/Hydroxyacylglutathione hydrolase-like"/>
    <property type="match status" value="1"/>
</dbReference>
<comment type="caution">
    <text evidence="6">The sequence shown here is derived from an EMBL/GenBank/DDBJ whole genome shotgun (WGS) entry which is preliminary data.</text>
</comment>
<organism evidence="6 7">
    <name type="scientific">Staphylococcus auricularis</name>
    <dbReference type="NCBI Taxonomy" id="29379"/>
    <lineage>
        <taxon>Bacteria</taxon>
        <taxon>Bacillati</taxon>
        <taxon>Bacillota</taxon>
        <taxon>Bacilli</taxon>
        <taxon>Bacillales</taxon>
        <taxon>Staphylococcaceae</taxon>
        <taxon>Staphylococcus</taxon>
    </lineage>
</organism>
<dbReference type="InterPro" id="IPR051013">
    <property type="entry name" value="MBL_superfamily_lactonases"/>
</dbReference>
<proteinExistence type="inferred from homology"/>
<dbReference type="PANTHER" id="PTHR42978">
    <property type="entry name" value="QUORUM-QUENCHING LACTONASE YTNP-RELATED-RELATED"/>
    <property type="match status" value="1"/>
</dbReference>
<evidence type="ECO:0000313" key="7">
    <source>
        <dbReference type="Proteomes" id="UP000242470"/>
    </source>
</evidence>
<keyword evidence="4" id="KW-0862">Zinc</keyword>
<comment type="similarity">
    <text evidence="1">Belongs to the metallo-beta-lactamase superfamily.</text>
</comment>
<gene>
    <name evidence="6" type="ORF">CD158_01095</name>
</gene>
<evidence type="ECO:0000256" key="1">
    <source>
        <dbReference type="ARBA" id="ARBA00007749"/>
    </source>
</evidence>
<accession>A0AAP8PQY7</accession>
<name>A0AAP8PQY7_9STAP</name>
<evidence type="ECO:0000259" key="5">
    <source>
        <dbReference type="SMART" id="SM00849"/>
    </source>
</evidence>
<dbReference type="Proteomes" id="UP000242470">
    <property type="component" value="Unassembled WGS sequence"/>
</dbReference>
<feature type="domain" description="Metallo-beta-lactamase" evidence="5">
    <location>
        <begin position="47"/>
        <end position="245"/>
    </location>
</feature>
<dbReference type="InterPro" id="IPR036866">
    <property type="entry name" value="RibonucZ/Hydroxyglut_hydro"/>
</dbReference>
<dbReference type="SUPFAM" id="SSF56281">
    <property type="entry name" value="Metallo-hydrolase/oxidoreductase"/>
    <property type="match status" value="1"/>
</dbReference>